<evidence type="ECO:0000313" key="3">
    <source>
        <dbReference type="EMBL" id="CAJ1377058.1"/>
    </source>
</evidence>
<dbReference type="PANTHER" id="PTHR47643">
    <property type="entry name" value="TPR DOMAIN PROTEIN (AFU_ORTHOLOGUE AFUA_5G12710)"/>
    <property type="match status" value="1"/>
</dbReference>
<dbReference type="Gene3D" id="2.170.270.10">
    <property type="entry name" value="SET domain"/>
    <property type="match status" value="1"/>
</dbReference>
<dbReference type="SMART" id="SM00317">
    <property type="entry name" value="SET"/>
    <property type="match status" value="1"/>
</dbReference>
<gene>
    <name evidence="3" type="ORF">EVOR1521_LOCUS5961</name>
</gene>
<protein>
    <recommendedName>
        <fullName evidence="2">SET domain-containing protein</fullName>
    </recommendedName>
</protein>
<dbReference type="AlphaFoldDB" id="A0AA36HZN0"/>
<sequence length="540" mass="59427">MRRTAKKAKRLKRSPLDCASLWGWRSDDLALSVDWARLQTAFDQLTGPALWANKLSYRKVANTLTLHARGRKESLMSLLERSEPDSDASTQAASPHFVISPGIALQSSPGKGRGWFATRPLEAGTLVLLERPLVATLDVEWRDEPWADCASADSTALGLELAHCYSSSLALLLKHFHPEEHMQASSSDDEEDDPEAVAAMKDAIAVGWQQLDIPEAAKSRLQDVVRLNSLGFYTNSEQLCHHANFTALTGSGLFALASGFNHSCEPTVQRCSIGDLTAFVTSRRLQAGDELCISYIESELLCAPKSLRSQSLNRDFTCTCRPCTLNQPPELGASRNFMRMDAQVQARLTLLPPEERVEAVAAALSGQLDEGEEGEEEQPEKDHEVDEETKEGTGKTVVLLGKDAQELRVVQAVALMQLGRWEEALKVWRVLAAFSCHHCPPFDEAIAVYATQASLCAAEITGDCAKYARLAVEAHRVACGADIFKWRYCKEVEESKASQAAKESFWSAAKSSLPVRPFSEAVLDWKFSEDEVPNANQTFG</sequence>
<keyword evidence="4" id="KW-1185">Reference proteome</keyword>
<comment type="caution">
    <text evidence="3">The sequence shown here is derived from an EMBL/GenBank/DDBJ whole genome shotgun (WGS) entry which is preliminary data.</text>
</comment>
<evidence type="ECO:0000313" key="4">
    <source>
        <dbReference type="Proteomes" id="UP001178507"/>
    </source>
</evidence>
<feature type="compositionally biased region" description="Acidic residues" evidence="1">
    <location>
        <begin position="369"/>
        <end position="389"/>
    </location>
</feature>
<dbReference type="InterPro" id="IPR053209">
    <property type="entry name" value="Gramillin-biosynth_MTr"/>
</dbReference>
<evidence type="ECO:0000256" key="1">
    <source>
        <dbReference type="SAM" id="MobiDB-lite"/>
    </source>
</evidence>
<accession>A0AA36HZN0</accession>
<dbReference type="PANTHER" id="PTHR47643:SF2">
    <property type="entry name" value="TPR DOMAIN PROTEIN (AFU_ORTHOLOGUE AFUA_5G12710)"/>
    <property type="match status" value="1"/>
</dbReference>
<proteinExistence type="predicted"/>
<evidence type="ECO:0000259" key="2">
    <source>
        <dbReference type="PROSITE" id="PS50280"/>
    </source>
</evidence>
<dbReference type="InterPro" id="IPR001214">
    <property type="entry name" value="SET_dom"/>
</dbReference>
<dbReference type="PROSITE" id="PS50280">
    <property type="entry name" value="SET"/>
    <property type="match status" value="1"/>
</dbReference>
<feature type="region of interest" description="Disordered" evidence="1">
    <location>
        <begin position="367"/>
        <end position="394"/>
    </location>
</feature>
<dbReference type="EMBL" id="CAUJNA010000442">
    <property type="protein sequence ID" value="CAJ1377058.1"/>
    <property type="molecule type" value="Genomic_DNA"/>
</dbReference>
<organism evidence="3 4">
    <name type="scientific">Effrenium voratum</name>
    <dbReference type="NCBI Taxonomy" id="2562239"/>
    <lineage>
        <taxon>Eukaryota</taxon>
        <taxon>Sar</taxon>
        <taxon>Alveolata</taxon>
        <taxon>Dinophyceae</taxon>
        <taxon>Suessiales</taxon>
        <taxon>Symbiodiniaceae</taxon>
        <taxon>Effrenium</taxon>
    </lineage>
</organism>
<feature type="domain" description="SET" evidence="2">
    <location>
        <begin position="101"/>
        <end position="296"/>
    </location>
</feature>
<dbReference type="Pfam" id="PF00856">
    <property type="entry name" value="SET"/>
    <property type="match status" value="1"/>
</dbReference>
<reference evidence="3" key="1">
    <citation type="submission" date="2023-08" db="EMBL/GenBank/DDBJ databases">
        <authorList>
            <person name="Chen Y."/>
            <person name="Shah S."/>
            <person name="Dougan E. K."/>
            <person name="Thang M."/>
            <person name="Chan C."/>
        </authorList>
    </citation>
    <scope>NUCLEOTIDE SEQUENCE</scope>
</reference>
<name>A0AA36HZN0_9DINO</name>
<dbReference type="SUPFAM" id="SSF82199">
    <property type="entry name" value="SET domain"/>
    <property type="match status" value="1"/>
</dbReference>
<dbReference type="InterPro" id="IPR046341">
    <property type="entry name" value="SET_dom_sf"/>
</dbReference>
<dbReference type="Proteomes" id="UP001178507">
    <property type="component" value="Unassembled WGS sequence"/>
</dbReference>